<dbReference type="InterPro" id="IPR004111">
    <property type="entry name" value="Repressor_TetR_C"/>
</dbReference>
<keyword evidence="1" id="KW-0805">Transcription regulation</keyword>
<evidence type="ECO:0000313" key="7">
    <source>
        <dbReference type="EMBL" id="QCI66282.1"/>
    </source>
</evidence>
<dbReference type="Pfam" id="PF00440">
    <property type="entry name" value="TetR_N"/>
    <property type="match status" value="1"/>
</dbReference>
<dbReference type="GO" id="GO:0000976">
    <property type="term" value="F:transcription cis-regulatory region binding"/>
    <property type="evidence" value="ECO:0007669"/>
    <property type="project" value="TreeGrafter"/>
</dbReference>
<dbReference type="AlphaFoldDB" id="A0A4D7BE72"/>
<feature type="compositionally biased region" description="Low complexity" evidence="5">
    <location>
        <begin position="1"/>
        <end position="12"/>
    </location>
</feature>
<keyword evidence="8" id="KW-1185">Reference proteome</keyword>
<dbReference type="Proteomes" id="UP000298781">
    <property type="component" value="Chromosome"/>
</dbReference>
<dbReference type="InterPro" id="IPR009057">
    <property type="entry name" value="Homeodomain-like_sf"/>
</dbReference>
<organism evidence="7 8">
    <name type="scientific">Phreatobacter stygius</name>
    <dbReference type="NCBI Taxonomy" id="1940610"/>
    <lineage>
        <taxon>Bacteria</taxon>
        <taxon>Pseudomonadati</taxon>
        <taxon>Pseudomonadota</taxon>
        <taxon>Alphaproteobacteria</taxon>
        <taxon>Hyphomicrobiales</taxon>
        <taxon>Phreatobacteraceae</taxon>
        <taxon>Phreatobacter</taxon>
    </lineage>
</organism>
<proteinExistence type="predicted"/>
<evidence type="ECO:0000256" key="3">
    <source>
        <dbReference type="ARBA" id="ARBA00023163"/>
    </source>
</evidence>
<dbReference type="GO" id="GO:0003700">
    <property type="term" value="F:DNA-binding transcription factor activity"/>
    <property type="evidence" value="ECO:0007669"/>
    <property type="project" value="TreeGrafter"/>
</dbReference>
<dbReference type="InterPro" id="IPR036271">
    <property type="entry name" value="Tet_transcr_reg_TetR-rel_C_sf"/>
</dbReference>
<dbReference type="Gene3D" id="1.10.357.10">
    <property type="entry name" value="Tetracycline Repressor, domain 2"/>
    <property type="match status" value="1"/>
</dbReference>
<dbReference type="InterPro" id="IPR001647">
    <property type="entry name" value="HTH_TetR"/>
</dbReference>
<keyword evidence="2 4" id="KW-0238">DNA-binding</keyword>
<dbReference type="RefSeq" id="WP_136961726.1">
    <property type="nucleotide sequence ID" value="NZ_CP039690.1"/>
</dbReference>
<evidence type="ECO:0000256" key="5">
    <source>
        <dbReference type="SAM" id="MobiDB-lite"/>
    </source>
</evidence>
<feature type="DNA-binding region" description="H-T-H motif" evidence="4">
    <location>
        <begin position="49"/>
        <end position="68"/>
    </location>
</feature>
<evidence type="ECO:0000256" key="4">
    <source>
        <dbReference type="PROSITE-ProRule" id="PRU00335"/>
    </source>
</evidence>
<accession>A0A4D7BE72</accession>
<dbReference type="KEGG" id="pstg:E8M01_19920"/>
<dbReference type="EMBL" id="CP039690">
    <property type="protein sequence ID" value="QCI66282.1"/>
    <property type="molecule type" value="Genomic_DNA"/>
</dbReference>
<dbReference type="Gene3D" id="1.10.10.60">
    <property type="entry name" value="Homeodomain-like"/>
    <property type="match status" value="1"/>
</dbReference>
<feature type="domain" description="HTH tetR-type" evidence="6">
    <location>
        <begin position="26"/>
        <end position="86"/>
    </location>
</feature>
<sequence length="248" mass="26673">MAPGRAGAATARTRAKAAKARPDPPGLSREQIVETALRLIDEAGLDGFSLREVARLLGVYPTALYWHLPGGRNTLLAEAAAAALGDVAQPFRTGDDWAEWIRGLFQRYRDNLRRHPNVAPLLGAQLVSNAGVNPQLVEQVLAALEAAGFAGDRLVDAYNAVIAAMLGYVTLELAPKPSDDPTGWASAFEGKIRSLSPSDYPRLTGNLDRLANRAFIVRWQGGVEVPLTSGFDFYVEAFIAGLRAQIPD</sequence>
<dbReference type="GO" id="GO:0045892">
    <property type="term" value="P:negative regulation of DNA-templated transcription"/>
    <property type="evidence" value="ECO:0007669"/>
    <property type="project" value="InterPro"/>
</dbReference>
<dbReference type="InterPro" id="IPR050109">
    <property type="entry name" value="HTH-type_TetR-like_transc_reg"/>
</dbReference>
<dbReference type="OrthoDB" id="329481at2"/>
<evidence type="ECO:0000313" key="8">
    <source>
        <dbReference type="Proteomes" id="UP000298781"/>
    </source>
</evidence>
<evidence type="ECO:0000256" key="1">
    <source>
        <dbReference type="ARBA" id="ARBA00023015"/>
    </source>
</evidence>
<dbReference type="SUPFAM" id="SSF46689">
    <property type="entry name" value="Homeodomain-like"/>
    <property type="match status" value="1"/>
</dbReference>
<dbReference type="PANTHER" id="PTHR30055:SF151">
    <property type="entry name" value="TRANSCRIPTIONAL REGULATORY PROTEIN"/>
    <property type="match status" value="1"/>
</dbReference>
<dbReference type="SUPFAM" id="SSF48498">
    <property type="entry name" value="Tetracyclin repressor-like, C-terminal domain"/>
    <property type="match status" value="1"/>
</dbReference>
<evidence type="ECO:0000259" key="6">
    <source>
        <dbReference type="PROSITE" id="PS50977"/>
    </source>
</evidence>
<keyword evidence="3" id="KW-0804">Transcription</keyword>
<feature type="region of interest" description="Disordered" evidence="5">
    <location>
        <begin position="1"/>
        <end position="27"/>
    </location>
</feature>
<gene>
    <name evidence="7" type="ORF">E8M01_19920</name>
</gene>
<dbReference type="Pfam" id="PF02909">
    <property type="entry name" value="TetR_C_1"/>
    <property type="match status" value="1"/>
</dbReference>
<evidence type="ECO:0000256" key="2">
    <source>
        <dbReference type="ARBA" id="ARBA00023125"/>
    </source>
</evidence>
<dbReference type="PROSITE" id="PS50977">
    <property type="entry name" value="HTH_TETR_2"/>
    <property type="match status" value="1"/>
</dbReference>
<dbReference type="PANTHER" id="PTHR30055">
    <property type="entry name" value="HTH-TYPE TRANSCRIPTIONAL REGULATOR RUTR"/>
    <property type="match status" value="1"/>
</dbReference>
<protein>
    <submittedName>
        <fullName evidence="7">TetR family transcriptional regulator</fullName>
    </submittedName>
</protein>
<name>A0A4D7BE72_9HYPH</name>
<reference evidence="7 8" key="1">
    <citation type="submission" date="2019-04" db="EMBL/GenBank/DDBJ databases">
        <title>Phreatobacter aquaticus sp. nov.</title>
        <authorList>
            <person name="Choi A."/>
        </authorList>
    </citation>
    <scope>NUCLEOTIDE SEQUENCE [LARGE SCALE GENOMIC DNA]</scope>
    <source>
        <strain evidence="7 8">KCTC 52518</strain>
    </source>
</reference>